<proteinExistence type="predicted"/>
<protein>
    <submittedName>
        <fullName evidence="2">Uncharacterized protein</fullName>
    </submittedName>
</protein>
<organism evidence="2 3">
    <name type="scientific">Streptomyces arboris</name>
    <dbReference type="NCBI Taxonomy" id="2600619"/>
    <lineage>
        <taxon>Bacteria</taxon>
        <taxon>Bacillati</taxon>
        <taxon>Actinomycetota</taxon>
        <taxon>Actinomycetes</taxon>
        <taxon>Kitasatosporales</taxon>
        <taxon>Streptomycetaceae</taxon>
        <taxon>Streptomyces</taxon>
    </lineage>
</organism>
<comment type="caution">
    <text evidence="2">The sequence shown here is derived from an EMBL/GenBank/DDBJ whole genome shotgun (WGS) entry which is preliminary data.</text>
</comment>
<dbReference type="RefSeq" id="WP_151514028.1">
    <property type="nucleotide sequence ID" value="NZ_VYUA01000077.1"/>
</dbReference>
<evidence type="ECO:0000313" key="2">
    <source>
        <dbReference type="EMBL" id="KAB2587718.1"/>
    </source>
</evidence>
<reference evidence="2 3" key="1">
    <citation type="submission" date="2019-09" db="EMBL/GenBank/DDBJ databases">
        <authorList>
            <person name="Liu P."/>
        </authorList>
    </citation>
    <scope>NUCLEOTIDE SEQUENCE [LARGE SCALE GENOMIC DNA]</scope>
    <source>
        <strain evidence="2 3">TRM68085</strain>
    </source>
</reference>
<dbReference type="EMBL" id="VYUA01000077">
    <property type="protein sequence ID" value="KAB2587718.1"/>
    <property type="molecule type" value="Genomic_DNA"/>
</dbReference>
<keyword evidence="3" id="KW-1185">Reference proteome</keyword>
<accession>A0A5N5EAW8</accession>
<dbReference type="AlphaFoldDB" id="A0A5N5EAW8"/>
<sequence length="111" mass="11755">MRHAKRSPTPPPAWTSQTPSAWTPPHYAVHVQAAAPGAARTLLRLGPYTQTGHATRDADRLTALLNARQLTPAPGARLSAATTPFHAARHHQYTDPDGADVGALLAAALTR</sequence>
<evidence type="ECO:0000313" key="3">
    <source>
        <dbReference type="Proteomes" id="UP000326907"/>
    </source>
</evidence>
<gene>
    <name evidence="2" type="ORF">F5983_36380</name>
</gene>
<evidence type="ECO:0000256" key="1">
    <source>
        <dbReference type="SAM" id="MobiDB-lite"/>
    </source>
</evidence>
<feature type="region of interest" description="Disordered" evidence="1">
    <location>
        <begin position="1"/>
        <end position="23"/>
    </location>
</feature>
<name>A0A5N5EAW8_9ACTN</name>
<dbReference type="Proteomes" id="UP000326907">
    <property type="component" value="Unassembled WGS sequence"/>
</dbReference>